<evidence type="ECO:0000256" key="3">
    <source>
        <dbReference type="ARBA" id="ARBA00038826"/>
    </source>
</evidence>
<keyword evidence="2 4" id="KW-0120">Carbon dioxide fixation</keyword>
<gene>
    <name evidence="4" type="primary">cbbS</name>
    <name evidence="6" type="ORF">DLJ53_16480</name>
</gene>
<accession>A0A8B2NQ88</accession>
<feature type="domain" description="Ribulose bisphosphate carboxylase small subunit" evidence="5">
    <location>
        <begin position="4"/>
        <end position="103"/>
    </location>
</feature>
<comment type="miscellaneous">
    <text evidence="4">The basic functional RuBisCO is composed of a large chain homodimer in a 'head-to-tail' conformation. In form I RuBisCO this homodimer is arranged in a barrel-like tetramer with the small subunits forming a tetrameric 'cap' on each end of the 'barrel'.</text>
</comment>
<dbReference type="InterPro" id="IPR036385">
    <property type="entry name" value="RuBisCO_ssu_sf"/>
</dbReference>
<proteinExistence type="inferred from homology"/>
<evidence type="ECO:0000256" key="1">
    <source>
        <dbReference type="ARBA" id="ARBA00022567"/>
    </source>
</evidence>
<comment type="function">
    <text evidence="4">RuBisCO catalyzes two reactions: the carboxylation of D-ribulose 1,5-bisphosphate, the primary event in carbon dioxide fixation, as well as the oxidative fragmentation of the pentose substrate. Both reactions occur simultaneously and in competition at the same active site. Although the small subunit is not catalytic it is essential for maximal activity.</text>
</comment>
<dbReference type="Pfam" id="PF00101">
    <property type="entry name" value="RuBisCO_small"/>
    <property type="match status" value="1"/>
</dbReference>
<dbReference type="SMART" id="SM00961">
    <property type="entry name" value="RuBisCO_small"/>
    <property type="match status" value="1"/>
</dbReference>
<dbReference type="InterPro" id="IPR024681">
    <property type="entry name" value="RuBisCO_ssu"/>
</dbReference>
<reference evidence="6 7" key="1">
    <citation type="submission" date="2018-05" db="EMBL/GenBank/DDBJ databases">
        <title>Acuticoccus sediminis sp. nov., isolated from deep-sea sediment of Indian Ocean.</title>
        <authorList>
            <person name="Liu X."/>
            <person name="Lai Q."/>
            <person name="Du Y."/>
            <person name="Sun F."/>
            <person name="Zhang X."/>
            <person name="Wang S."/>
            <person name="Shao Z."/>
        </authorList>
    </citation>
    <scope>NUCLEOTIDE SEQUENCE [LARGE SCALE GENOMIC DNA]</scope>
    <source>
        <strain evidence="6 7">PTG4-2</strain>
    </source>
</reference>
<keyword evidence="1 4" id="KW-0113">Calvin cycle</keyword>
<organism evidence="6 7">
    <name type="scientific">Acuticoccus sediminis</name>
    <dbReference type="NCBI Taxonomy" id="2184697"/>
    <lineage>
        <taxon>Bacteria</taxon>
        <taxon>Pseudomonadati</taxon>
        <taxon>Pseudomonadota</taxon>
        <taxon>Alphaproteobacteria</taxon>
        <taxon>Hyphomicrobiales</taxon>
        <taxon>Amorphaceae</taxon>
        <taxon>Acuticoccus</taxon>
    </lineage>
</organism>
<evidence type="ECO:0000256" key="2">
    <source>
        <dbReference type="ARBA" id="ARBA00023300"/>
    </source>
</evidence>
<dbReference type="GO" id="GO:0016984">
    <property type="term" value="F:ribulose-bisphosphate carboxylase activity"/>
    <property type="evidence" value="ECO:0007669"/>
    <property type="project" value="UniProtKB-UniRule"/>
</dbReference>
<dbReference type="AlphaFoldDB" id="A0A8B2NQ88"/>
<comment type="caution">
    <text evidence="6">The sequence shown here is derived from an EMBL/GenBank/DDBJ whole genome shotgun (WGS) entry which is preliminary data.</text>
</comment>
<keyword evidence="7" id="KW-1185">Reference proteome</keyword>
<dbReference type="SUPFAM" id="SSF55239">
    <property type="entry name" value="RuBisCO, small subunit"/>
    <property type="match status" value="1"/>
</dbReference>
<comment type="similarity">
    <text evidence="4">Belongs to the RuBisCO small chain family.</text>
</comment>
<sequence>MRVTQGAFSFLPDLTDEDIHTQAQYCIDNGWAVSVEWTDDPHPRNVYWEMWGHPMFDNPDAAAVVFEVNECRKAHGGDYIRVVAFDSSPGWESVRLAFIVNRPAKEPGFRLVRQEGEGRKIHYTIESYVTVRAPEGERYSAAT</sequence>
<dbReference type="Proteomes" id="UP000249590">
    <property type="component" value="Unassembled WGS sequence"/>
</dbReference>
<evidence type="ECO:0000313" key="7">
    <source>
        <dbReference type="Proteomes" id="UP000249590"/>
    </source>
</evidence>
<dbReference type="PANTHER" id="PTHR31262:SF23">
    <property type="entry name" value="RIBULOSE BISPHOSPHATE CARBOXYLASE SMALL SUBUNIT"/>
    <property type="match status" value="1"/>
</dbReference>
<evidence type="ECO:0000313" key="6">
    <source>
        <dbReference type="EMBL" id="RAI00832.1"/>
    </source>
</evidence>
<dbReference type="InterPro" id="IPR000894">
    <property type="entry name" value="RuBisCO_ssu_dom"/>
</dbReference>
<dbReference type="GO" id="GO:0019253">
    <property type="term" value="P:reductive pentose-phosphate cycle"/>
    <property type="evidence" value="ECO:0007669"/>
    <property type="project" value="UniProtKB-UniRule"/>
</dbReference>
<dbReference type="HAMAP" id="MF_00859">
    <property type="entry name" value="RuBisCO_S_bact"/>
    <property type="match status" value="1"/>
</dbReference>
<name>A0A8B2NQ88_9HYPH</name>
<dbReference type="EMBL" id="QHHQ01000003">
    <property type="protein sequence ID" value="RAI00832.1"/>
    <property type="molecule type" value="Genomic_DNA"/>
</dbReference>
<dbReference type="OrthoDB" id="9788955at2"/>
<dbReference type="CDD" id="cd03527">
    <property type="entry name" value="RuBisCO_small"/>
    <property type="match status" value="1"/>
</dbReference>
<protein>
    <recommendedName>
        <fullName evidence="4">Ribulose bisphosphate carboxylase small subunit</fullName>
        <shortName evidence="4">RuBisCO small subunit</shortName>
    </recommendedName>
</protein>
<evidence type="ECO:0000259" key="5">
    <source>
        <dbReference type="SMART" id="SM00961"/>
    </source>
</evidence>
<evidence type="ECO:0000256" key="4">
    <source>
        <dbReference type="HAMAP-Rule" id="MF_00859"/>
    </source>
</evidence>
<dbReference type="Gene3D" id="3.30.190.10">
    <property type="entry name" value="Ribulose bisphosphate carboxylase, small subunit"/>
    <property type="match status" value="1"/>
</dbReference>
<comment type="subunit">
    <text evidence="3 4">Heterohexadecamer of 8 large and 8 small subunits.</text>
</comment>
<dbReference type="RefSeq" id="WP_111347258.1">
    <property type="nucleotide sequence ID" value="NZ_QHHQ01000003.1"/>
</dbReference>
<dbReference type="PANTHER" id="PTHR31262">
    <property type="entry name" value="RIBULOSE BISPHOSPHATE CARBOXYLASE SMALL CHAIN 1, CHLOROPLASTIC"/>
    <property type="match status" value="1"/>
</dbReference>